<evidence type="ECO:0000259" key="1">
    <source>
        <dbReference type="Pfam" id="PF00696"/>
    </source>
</evidence>
<protein>
    <recommendedName>
        <fullName evidence="1">Aspartate/glutamate/uridylate kinase domain-containing protein</fullName>
    </recommendedName>
</protein>
<reference evidence="2" key="1">
    <citation type="journal article" date="2020" name="mSystems">
        <title>Genome- and Community-Level Interaction Insights into Carbon Utilization and Element Cycling Functions of Hydrothermarchaeota in Hydrothermal Sediment.</title>
        <authorList>
            <person name="Zhou Z."/>
            <person name="Liu Y."/>
            <person name="Xu W."/>
            <person name="Pan J."/>
            <person name="Luo Z.H."/>
            <person name="Li M."/>
        </authorList>
    </citation>
    <scope>NUCLEOTIDE SEQUENCE [LARGE SCALE GENOMIC DNA]</scope>
    <source>
        <strain evidence="2">SpSt-12</strain>
    </source>
</reference>
<dbReference type="InterPro" id="IPR001048">
    <property type="entry name" value="Asp/Glu/Uridylate_kinase"/>
</dbReference>
<dbReference type="InterPro" id="IPR036393">
    <property type="entry name" value="AceGlu_kinase-like_sf"/>
</dbReference>
<dbReference type="AlphaFoldDB" id="A0A7C2SNL6"/>
<dbReference type="Gene3D" id="3.40.1160.10">
    <property type="entry name" value="Acetylglutamate kinase-like"/>
    <property type="match status" value="1"/>
</dbReference>
<proteinExistence type="predicted"/>
<dbReference type="EMBL" id="DSCQ01000065">
    <property type="protein sequence ID" value="HET21430.1"/>
    <property type="molecule type" value="Genomic_DNA"/>
</dbReference>
<comment type="caution">
    <text evidence="2">The sequence shown here is derived from an EMBL/GenBank/DDBJ whole genome shotgun (WGS) entry which is preliminary data.</text>
</comment>
<evidence type="ECO:0000313" key="2">
    <source>
        <dbReference type="EMBL" id="HET21430.1"/>
    </source>
</evidence>
<organism evidence="2">
    <name type="scientific">Archaeoglobus fulgidus</name>
    <dbReference type="NCBI Taxonomy" id="2234"/>
    <lineage>
        <taxon>Archaea</taxon>
        <taxon>Methanobacteriati</taxon>
        <taxon>Methanobacteriota</taxon>
        <taxon>Archaeoglobi</taxon>
        <taxon>Archaeoglobales</taxon>
        <taxon>Archaeoglobaceae</taxon>
        <taxon>Archaeoglobus</taxon>
    </lineage>
</organism>
<accession>A0A7C2SNL6</accession>
<dbReference type="Pfam" id="PF00696">
    <property type="entry name" value="AA_kinase"/>
    <property type="match status" value="1"/>
</dbReference>
<dbReference type="SUPFAM" id="SSF53633">
    <property type="entry name" value="Carbamate kinase-like"/>
    <property type="match status" value="1"/>
</dbReference>
<feature type="domain" description="Aspartate/glutamate/uridylate kinase" evidence="1">
    <location>
        <begin position="32"/>
        <end position="102"/>
    </location>
</feature>
<sequence>MDSFQFFTVMLSLMRNLKFFPGMTLLSVLQKFFKPKRIGFATDVDGVYDLNGNVLERLDVKMFEEMLAGIGESKGEGKEDVTGGMLRKLQRLYEMEHKCNAYVFRGNYENLKKFLQGEKVGTEVII</sequence>
<gene>
    <name evidence="2" type="ORF">ENN70_04980</name>
</gene>
<name>A0A7C2SNL6_ARCFL</name>